<feature type="transmembrane region" description="Helical" evidence="1">
    <location>
        <begin position="74"/>
        <end position="92"/>
    </location>
</feature>
<keyword evidence="1" id="KW-0812">Transmembrane</keyword>
<gene>
    <name evidence="2" type="ORF">FTOL_01773</name>
</gene>
<evidence type="ECO:0000256" key="1">
    <source>
        <dbReference type="SAM" id="Phobius"/>
    </source>
</evidence>
<keyword evidence="3" id="KW-1185">Reference proteome</keyword>
<sequence>MRVALSTLTSIASVIGLPIVSCLLAHGAVVYTQRRSTGQKLSVLQLFMLADRQWLNPVFLLKGRENLKRQMVPIYLWLAAGLILITAVQPPIQAMLIQDEKINVVTCKGHPSMHRNNDVKGCQLPFSDNNTQVVAYDSEPINLNFSPQNLIVKKTSQKLISATGHDIQPYLWSDSPSFSRQNYHMDTRRTLSWYYQKSADDAGRKRLYFASPVANGTSTGVYRHHAARMDSTAKCYQEKSFPKQCEGKKPFKTSLSADWLNIDICVEGSYDIVPWNTTRDKQEHAERMWLALRWDVPKDDEYYPFVEDRNWVLRCESVSRRGWFELPNSINPMPGPLLDEWPSLRKLEVEYNDYYPEGSSREARYPAAEISDEDLENYRGEASDFVADPFNTETLRTPGPLMTTALAMFGNTSFFYAASMADNESSNQTINSICEQASLPLTGLGLQKSQHPWCTRASLGSYETTPSMQGFMTSYFEGFRDGNQTEIMLEMGMFFANEALLTTAASERDARRIYFNPGTTIIKPKKDMAAIVCVSVLIGLQTIGLCVLMWYILHAPTWTNTLDADALAQIGGQLKEWGEPRPDLTQISGIVGVDSARHDADASSVRLSTAHDTSVHSRPIHLSLGGEGLITRSAMKRMGTDSTVVYS</sequence>
<feature type="transmembrane region" description="Helical" evidence="1">
    <location>
        <begin position="12"/>
        <end position="31"/>
    </location>
</feature>
<organism evidence="2 3">
    <name type="scientific">Fusarium torulosum</name>
    <dbReference type="NCBI Taxonomy" id="33205"/>
    <lineage>
        <taxon>Eukaryota</taxon>
        <taxon>Fungi</taxon>
        <taxon>Dikarya</taxon>
        <taxon>Ascomycota</taxon>
        <taxon>Pezizomycotina</taxon>
        <taxon>Sordariomycetes</taxon>
        <taxon>Hypocreomycetidae</taxon>
        <taxon>Hypocreales</taxon>
        <taxon>Nectriaceae</taxon>
        <taxon>Fusarium</taxon>
    </lineage>
</organism>
<evidence type="ECO:0000313" key="3">
    <source>
        <dbReference type="Proteomes" id="UP001187734"/>
    </source>
</evidence>
<name>A0AAE8SDP3_9HYPO</name>
<proteinExistence type="predicted"/>
<keyword evidence="1" id="KW-0472">Membrane</keyword>
<comment type="caution">
    <text evidence="2">The sequence shown here is derived from an EMBL/GenBank/DDBJ whole genome shotgun (WGS) entry which is preliminary data.</text>
</comment>
<evidence type="ECO:0000313" key="2">
    <source>
        <dbReference type="EMBL" id="SPJ72045.1"/>
    </source>
</evidence>
<dbReference type="Proteomes" id="UP001187734">
    <property type="component" value="Unassembled WGS sequence"/>
</dbReference>
<reference evidence="2" key="1">
    <citation type="submission" date="2018-03" db="EMBL/GenBank/DDBJ databases">
        <authorList>
            <person name="Guldener U."/>
        </authorList>
    </citation>
    <scope>NUCLEOTIDE SEQUENCE</scope>
</reference>
<keyword evidence="1" id="KW-1133">Transmembrane helix</keyword>
<dbReference type="EMBL" id="ONZP01000051">
    <property type="protein sequence ID" value="SPJ72045.1"/>
    <property type="molecule type" value="Genomic_DNA"/>
</dbReference>
<feature type="transmembrane region" description="Helical" evidence="1">
    <location>
        <begin position="528"/>
        <end position="553"/>
    </location>
</feature>
<protein>
    <submittedName>
        <fullName evidence="2">Uncharacterized protein</fullName>
    </submittedName>
</protein>
<accession>A0AAE8SDP3</accession>
<dbReference type="AlphaFoldDB" id="A0AAE8SDP3"/>